<dbReference type="SMART" id="SM00032">
    <property type="entry name" value="CCP"/>
    <property type="match status" value="3"/>
</dbReference>
<keyword evidence="2" id="KW-0732">Signal</keyword>
<feature type="disulfide bond" evidence="6">
    <location>
        <begin position="101"/>
        <end position="128"/>
    </location>
</feature>
<evidence type="ECO:0000256" key="4">
    <source>
        <dbReference type="ARBA" id="ARBA00023157"/>
    </source>
</evidence>
<feature type="disulfide bond" evidence="6">
    <location>
        <begin position="159"/>
        <end position="186"/>
    </location>
</feature>
<dbReference type="OrthoDB" id="406096at2759"/>
<dbReference type="Pfam" id="PF00084">
    <property type="entry name" value="Sushi"/>
    <property type="match status" value="3"/>
</dbReference>
<dbReference type="SUPFAM" id="SSF57535">
    <property type="entry name" value="Complement control module/SCR domain"/>
    <property type="match status" value="3"/>
</dbReference>
<organism evidence="9 10">
    <name type="scientific">Nesidiocoris tenuis</name>
    <dbReference type="NCBI Taxonomy" id="355587"/>
    <lineage>
        <taxon>Eukaryota</taxon>
        <taxon>Metazoa</taxon>
        <taxon>Ecdysozoa</taxon>
        <taxon>Arthropoda</taxon>
        <taxon>Hexapoda</taxon>
        <taxon>Insecta</taxon>
        <taxon>Pterygota</taxon>
        <taxon>Neoptera</taxon>
        <taxon>Paraneoptera</taxon>
        <taxon>Hemiptera</taxon>
        <taxon>Heteroptera</taxon>
        <taxon>Panheteroptera</taxon>
        <taxon>Cimicomorpha</taxon>
        <taxon>Miridae</taxon>
        <taxon>Dicyphina</taxon>
        <taxon>Nesidiocoris</taxon>
    </lineage>
</organism>
<feature type="compositionally biased region" description="Basic and acidic residues" evidence="7">
    <location>
        <begin position="319"/>
        <end position="330"/>
    </location>
</feature>
<evidence type="ECO:0000256" key="7">
    <source>
        <dbReference type="SAM" id="MobiDB-lite"/>
    </source>
</evidence>
<proteinExistence type="predicted"/>
<keyword evidence="5" id="KW-0325">Glycoprotein</keyword>
<sequence>MKNDRKIIIVLTMHWKLPVKLLLSRPGAANSPTTTTASKIASYSTAAVTGYGMTSAAIWTTSIGSVSIVNVDCGPVESIEHGSLALTSSRTSYGAEAVFTCERNYTLVGDAKRVCGDGGLWSGKQPKCLFDWCPDPPQSDSTTVTLSGRNAGSTATYECKPGFILFGQKILTCGLGGEWSGKAPNCKYVDCREPPNVDNGRYALLNGTTTHGSVVEYFCDPDHWLEPPNRNILTCMRDAKWSSDPPSCDCKNPLPGTGSCRSRNLIGHRQRSRLRSDAHQNGRIVAFCSDLQNRSVGQVQVRARVQNPGRPAQHMRGQRAVERRHTAVHL</sequence>
<dbReference type="CDD" id="cd00033">
    <property type="entry name" value="CCP"/>
    <property type="match status" value="3"/>
</dbReference>
<evidence type="ECO:0000256" key="3">
    <source>
        <dbReference type="ARBA" id="ARBA00022737"/>
    </source>
</evidence>
<reference evidence="9 10" key="1">
    <citation type="submission" date="2020-02" db="EMBL/GenBank/DDBJ databases">
        <authorList>
            <person name="Ferguson B K."/>
        </authorList>
    </citation>
    <scope>NUCLEOTIDE SEQUENCE [LARGE SCALE GENOMIC DNA]</scope>
</reference>
<dbReference type="PANTHER" id="PTHR46393:SF7">
    <property type="entry name" value="COMPLEMENT C2"/>
    <property type="match status" value="1"/>
</dbReference>
<dbReference type="Gene3D" id="2.10.70.10">
    <property type="entry name" value="Complement Module, domain 1"/>
    <property type="match status" value="3"/>
</dbReference>
<keyword evidence="3" id="KW-0677">Repeat</keyword>
<keyword evidence="10" id="KW-1185">Reference proteome</keyword>
<keyword evidence="4 6" id="KW-1015">Disulfide bond</keyword>
<feature type="region of interest" description="Disordered" evidence="7">
    <location>
        <begin position="308"/>
        <end position="330"/>
    </location>
</feature>
<evidence type="ECO:0000256" key="1">
    <source>
        <dbReference type="ARBA" id="ARBA00022659"/>
    </source>
</evidence>
<dbReference type="AlphaFoldDB" id="A0A6H5FU24"/>
<evidence type="ECO:0000313" key="10">
    <source>
        <dbReference type="Proteomes" id="UP000479000"/>
    </source>
</evidence>
<feature type="domain" description="Sushi" evidence="8">
    <location>
        <begin position="189"/>
        <end position="250"/>
    </location>
</feature>
<name>A0A6H5FU24_9HEMI</name>
<gene>
    <name evidence="9" type="ORF">NTEN_LOCUS225</name>
</gene>
<dbReference type="PROSITE" id="PS50923">
    <property type="entry name" value="SUSHI"/>
    <property type="match status" value="3"/>
</dbReference>
<comment type="caution">
    <text evidence="6">Lacks conserved residue(s) required for the propagation of feature annotation.</text>
</comment>
<accession>A0A6H5FU24</accession>
<dbReference type="InterPro" id="IPR000436">
    <property type="entry name" value="Sushi_SCR_CCP_dom"/>
</dbReference>
<dbReference type="InterPro" id="IPR035976">
    <property type="entry name" value="Sushi/SCR/CCP_sf"/>
</dbReference>
<dbReference type="Proteomes" id="UP000479000">
    <property type="component" value="Unassembled WGS sequence"/>
</dbReference>
<keyword evidence="1 6" id="KW-0768">Sushi</keyword>
<evidence type="ECO:0000313" key="9">
    <source>
        <dbReference type="EMBL" id="CAA9993241.1"/>
    </source>
</evidence>
<dbReference type="PANTHER" id="PTHR46393">
    <property type="entry name" value="SUSHI DOMAIN-CONTAINING PROTEIN"/>
    <property type="match status" value="1"/>
</dbReference>
<evidence type="ECO:0000256" key="5">
    <source>
        <dbReference type="ARBA" id="ARBA00023180"/>
    </source>
</evidence>
<protein>
    <recommendedName>
        <fullName evidence="8">Sushi domain-containing protein</fullName>
    </recommendedName>
</protein>
<evidence type="ECO:0000259" key="8">
    <source>
        <dbReference type="PROSITE" id="PS50923"/>
    </source>
</evidence>
<evidence type="ECO:0000256" key="6">
    <source>
        <dbReference type="PROSITE-ProRule" id="PRU00302"/>
    </source>
</evidence>
<dbReference type="EMBL" id="CADCXU010000290">
    <property type="protein sequence ID" value="CAA9993241.1"/>
    <property type="molecule type" value="Genomic_DNA"/>
</dbReference>
<feature type="domain" description="Sushi" evidence="8">
    <location>
        <begin position="71"/>
        <end position="130"/>
    </location>
</feature>
<evidence type="ECO:0000256" key="2">
    <source>
        <dbReference type="ARBA" id="ARBA00022729"/>
    </source>
</evidence>
<feature type="domain" description="Sushi" evidence="8">
    <location>
        <begin position="131"/>
        <end position="188"/>
    </location>
</feature>